<evidence type="ECO:0000313" key="2">
    <source>
        <dbReference type="Proteomes" id="UP001066276"/>
    </source>
</evidence>
<name>A0AAV7PP88_PLEWA</name>
<dbReference type="EMBL" id="JANPWB010000011">
    <property type="protein sequence ID" value="KAJ1130116.1"/>
    <property type="molecule type" value="Genomic_DNA"/>
</dbReference>
<proteinExistence type="predicted"/>
<sequence>MSSCTARLRGGVTRRAFIKQSERSRISAVSFSNYKDQGLSPGSWQDVDVFRLRLLNVNATSASSSSPQSARALSSAGTTTGHLVTRSAPLAEPQAPMAFTGSLEAQVPPGGCQPITSEGIFVMRTAKSEAETKIGVSCTASRDQAGMHACVKSDSSSQAEVQTKVGKSEGCTFTIGGKNCWLIPRMGPPPAQAQAG</sequence>
<comment type="caution">
    <text evidence="1">The sequence shown here is derived from an EMBL/GenBank/DDBJ whole genome shotgun (WGS) entry which is preliminary data.</text>
</comment>
<organism evidence="1 2">
    <name type="scientific">Pleurodeles waltl</name>
    <name type="common">Iberian ribbed newt</name>
    <dbReference type="NCBI Taxonomy" id="8319"/>
    <lineage>
        <taxon>Eukaryota</taxon>
        <taxon>Metazoa</taxon>
        <taxon>Chordata</taxon>
        <taxon>Craniata</taxon>
        <taxon>Vertebrata</taxon>
        <taxon>Euteleostomi</taxon>
        <taxon>Amphibia</taxon>
        <taxon>Batrachia</taxon>
        <taxon>Caudata</taxon>
        <taxon>Salamandroidea</taxon>
        <taxon>Salamandridae</taxon>
        <taxon>Pleurodelinae</taxon>
        <taxon>Pleurodeles</taxon>
    </lineage>
</organism>
<gene>
    <name evidence="1" type="ORF">NDU88_008472</name>
</gene>
<evidence type="ECO:0000313" key="1">
    <source>
        <dbReference type="EMBL" id="KAJ1130116.1"/>
    </source>
</evidence>
<protein>
    <submittedName>
        <fullName evidence="1">Uncharacterized protein</fullName>
    </submittedName>
</protein>
<dbReference type="Proteomes" id="UP001066276">
    <property type="component" value="Chromosome 7"/>
</dbReference>
<dbReference type="AlphaFoldDB" id="A0AAV7PP88"/>
<accession>A0AAV7PP88</accession>
<keyword evidence="2" id="KW-1185">Reference proteome</keyword>
<reference evidence="1" key="1">
    <citation type="journal article" date="2022" name="bioRxiv">
        <title>Sequencing and chromosome-scale assembly of the giantPleurodeles waltlgenome.</title>
        <authorList>
            <person name="Brown T."/>
            <person name="Elewa A."/>
            <person name="Iarovenko S."/>
            <person name="Subramanian E."/>
            <person name="Araus A.J."/>
            <person name="Petzold A."/>
            <person name="Susuki M."/>
            <person name="Suzuki K.-i.T."/>
            <person name="Hayashi T."/>
            <person name="Toyoda A."/>
            <person name="Oliveira C."/>
            <person name="Osipova E."/>
            <person name="Leigh N.D."/>
            <person name="Simon A."/>
            <person name="Yun M.H."/>
        </authorList>
    </citation>
    <scope>NUCLEOTIDE SEQUENCE</scope>
    <source>
        <strain evidence="1">20211129_DDA</strain>
        <tissue evidence="1">Liver</tissue>
    </source>
</reference>